<organism evidence="1 2">
    <name type="scientific">Hibiscus sabdariffa</name>
    <name type="common">roselle</name>
    <dbReference type="NCBI Taxonomy" id="183260"/>
    <lineage>
        <taxon>Eukaryota</taxon>
        <taxon>Viridiplantae</taxon>
        <taxon>Streptophyta</taxon>
        <taxon>Embryophyta</taxon>
        <taxon>Tracheophyta</taxon>
        <taxon>Spermatophyta</taxon>
        <taxon>Magnoliopsida</taxon>
        <taxon>eudicotyledons</taxon>
        <taxon>Gunneridae</taxon>
        <taxon>Pentapetalae</taxon>
        <taxon>rosids</taxon>
        <taxon>malvids</taxon>
        <taxon>Malvales</taxon>
        <taxon>Malvaceae</taxon>
        <taxon>Malvoideae</taxon>
        <taxon>Hibiscus</taxon>
    </lineage>
</organism>
<dbReference type="Proteomes" id="UP001472677">
    <property type="component" value="Unassembled WGS sequence"/>
</dbReference>
<dbReference type="EMBL" id="JBBPBM010000001">
    <property type="protein sequence ID" value="KAK8602179.1"/>
    <property type="molecule type" value="Genomic_DNA"/>
</dbReference>
<evidence type="ECO:0000313" key="1">
    <source>
        <dbReference type="EMBL" id="KAK8602179.1"/>
    </source>
</evidence>
<name>A0ABR2GIQ6_9ROSI</name>
<protein>
    <submittedName>
        <fullName evidence="1">Uncharacterized protein</fullName>
    </submittedName>
</protein>
<comment type="caution">
    <text evidence="1">The sequence shown here is derived from an EMBL/GenBank/DDBJ whole genome shotgun (WGS) entry which is preliminary data.</text>
</comment>
<keyword evidence="2" id="KW-1185">Reference proteome</keyword>
<reference evidence="1 2" key="1">
    <citation type="journal article" date="2024" name="G3 (Bethesda)">
        <title>Genome assembly of Hibiscus sabdariffa L. provides insights into metabolisms of medicinal natural products.</title>
        <authorList>
            <person name="Kim T."/>
        </authorList>
    </citation>
    <scope>NUCLEOTIDE SEQUENCE [LARGE SCALE GENOMIC DNA]</scope>
    <source>
        <strain evidence="1">TK-2024</strain>
        <tissue evidence="1">Old leaves</tissue>
    </source>
</reference>
<sequence>MSQSSSSCSSNNVEPNFQKLVSEREIVQAMLRLNRWDFDAFIRPYMSPGHITSLSEVRGCCDILAFDVKTTRVFSVELVRDSDDYLLMGNGVFDMIRQNIFVAGYEVAFSWLNGALNVYRTN</sequence>
<proteinExistence type="predicted"/>
<evidence type="ECO:0000313" key="2">
    <source>
        <dbReference type="Proteomes" id="UP001472677"/>
    </source>
</evidence>
<accession>A0ABR2GIQ6</accession>
<gene>
    <name evidence="1" type="ORF">V6N12_051996</name>
</gene>